<proteinExistence type="predicted"/>
<evidence type="ECO:0000313" key="3">
    <source>
        <dbReference type="EMBL" id="CAB4572975.1"/>
    </source>
</evidence>
<evidence type="ECO:0000259" key="2">
    <source>
        <dbReference type="Pfam" id="PF07995"/>
    </source>
</evidence>
<gene>
    <name evidence="3" type="ORF">UFOPK1683_00787</name>
</gene>
<sequence>MANQKDETGDSCNYSSDKFHFRKVPVQFSLLPVNAGLAFCEFSQSFQREDATRIDILHSVKRQVIIWVAILVASMGLAILTTVSSDANQDYVKLNIESFDAPESHVIASNGDRGAAIARLEDGRFLLGGGKSGFNLYIYDLADSSEKLLGKVAPAKERFDDSRFAITDIGVLSQSGDRATVVVSYPRYDSGRDCVSVVLASYQVNFGEKPSVKRWRTWFASKPCVPVGAIQHAAGRIEVIDKSTVYMTVGDLGFEKIDQIKIRGDLGSLFKITSSKVEKISQGHRNQQGIALVGSDLYTSEHGPRGGDELNLIVKGRNYGWPQVTYGEPYSSGDYIKPEVTGSHEGFAKPMRFWVPSVAPTELIQLPGGPAWGKWASQLVMGTLREESLIFIELRDRKTVGQVVKVSVGERIRDLELSLEGAIVATTDSGKLLVIS</sequence>
<dbReference type="InterPro" id="IPR011041">
    <property type="entry name" value="Quinoprot_gluc/sorb_DH_b-prop"/>
</dbReference>
<accession>A0A6J6ECG4</accession>
<dbReference type="Pfam" id="PF07995">
    <property type="entry name" value="GSDH"/>
    <property type="match status" value="1"/>
</dbReference>
<dbReference type="InterPro" id="IPR012938">
    <property type="entry name" value="Glc/Sorbosone_DH"/>
</dbReference>
<dbReference type="SUPFAM" id="SSF50952">
    <property type="entry name" value="Soluble quinoprotein glucose dehydrogenase"/>
    <property type="match status" value="1"/>
</dbReference>
<keyword evidence="1" id="KW-0812">Transmembrane</keyword>
<dbReference type="InterPro" id="IPR011042">
    <property type="entry name" value="6-blade_b-propeller_TolB-like"/>
</dbReference>
<organism evidence="3">
    <name type="scientific">freshwater metagenome</name>
    <dbReference type="NCBI Taxonomy" id="449393"/>
    <lineage>
        <taxon>unclassified sequences</taxon>
        <taxon>metagenomes</taxon>
        <taxon>ecological metagenomes</taxon>
    </lineage>
</organism>
<reference evidence="3" key="1">
    <citation type="submission" date="2020-05" db="EMBL/GenBank/DDBJ databases">
        <authorList>
            <person name="Chiriac C."/>
            <person name="Salcher M."/>
            <person name="Ghai R."/>
            <person name="Kavagutti S V."/>
        </authorList>
    </citation>
    <scope>NUCLEOTIDE SEQUENCE</scope>
</reference>
<keyword evidence="1" id="KW-0472">Membrane</keyword>
<name>A0A6J6ECG4_9ZZZZ</name>
<evidence type="ECO:0000256" key="1">
    <source>
        <dbReference type="SAM" id="Phobius"/>
    </source>
</evidence>
<feature type="domain" description="Glucose/Sorbosone dehydrogenase" evidence="2">
    <location>
        <begin position="159"/>
        <end position="433"/>
    </location>
</feature>
<feature type="transmembrane region" description="Helical" evidence="1">
    <location>
        <begin position="64"/>
        <end position="83"/>
    </location>
</feature>
<dbReference type="AlphaFoldDB" id="A0A6J6ECG4"/>
<protein>
    <submittedName>
        <fullName evidence="3">Unannotated protein</fullName>
    </submittedName>
</protein>
<keyword evidence="1" id="KW-1133">Transmembrane helix</keyword>
<dbReference type="EMBL" id="CAEZTL010000080">
    <property type="protein sequence ID" value="CAB4572975.1"/>
    <property type="molecule type" value="Genomic_DNA"/>
</dbReference>
<dbReference type="Gene3D" id="2.120.10.30">
    <property type="entry name" value="TolB, C-terminal domain"/>
    <property type="match status" value="1"/>
</dbReference>